<dbReference type="NCBIfam" id="NF033938">
    <property type="entry name" value="porH_2"/>
    <property type="match status" value="1"/>
</dbReference>
<protein>
    <submittedName>
        <fullName evidence="1">PorH family porin</fullName>
    </submittedName>
</protein>
<gene>
    <name evidence="1" type="ORF">ACFPUZ_08370</name>
</gene>
<dbReference type="RefSeq" id="WP_377001470.1">
    <property type="nucleotide sequence ID" value="NZ_JBHSQE010000007.1"/>
</dbReference>
<dbReference type="Proteomes" id="UP001596244">
    <property type="component" value="Unassembled WGS sequence"/>
</dbReference>
<comment type="caution">
    <text evidence="1">The sequence shown here is derived from an EMBL/GenBank/DDBJ whole genome shotgun (WGS) entry which is preliminary data.</text>
</comment>
<name>A0ABW1QDD7_9CORY</name>
<keyword evidence="2" id="KW-1185">Reference proteome</keyword>
<reference evidence="2" key="1">
    <citation type="journal article" date="2019" name="Int. J. Syst. Evol. Microbiol.">
        <title>The Global Catalogue of Microorganisms (GCM) 10K type strain sequencing project: providing services to taxonomists for standard genome sequencing and annotation.</title>
        <authorList>
            <consortium name="The Broad Institute Genomics Platform"/>
            <consortium name="The Broad Institute Genome Sequencing Center for Infectious Disease"/>
            <person name="Wu L."/>
            <person name="Ma J."/>
        </authorList>
    </citation>
    <scope>NUCLEOTIDE SEQUENCE [LARGE SCALE GENOMIC DNA]</scope>
    <source>
        <strain evidence="2">CCUG 51943</strain>
    </source>
</reference>
<accession>A0ABW1QDD7</accession>
<proteinExistence type="predicted"/>
<sequence>MDLDIIQENLGNFATFGKNIGTALQSIPALLKTFFEFFGNLDNLSDNTRFASSLPVESE</sequence>
<evidence type="ECO:0000313" key="2">
    <source>
        <dbReference type="Proteomes" id="UP001596244"/>
    </source>
</evidence>
<evidence type="ECO:0000313" key="1">
    <source>
        <dbReference type="EMBL" id="MFC6146819.1"/>
    </source>
</evidence>
<organism evidence="1 2">
    <name type="scientific">Corynebacterium nasicanis</name>
    <dbReference type="NCBI Taxonomy" id="1448267"/>
    <lineage>
        <taxon>Bacteria</taxon>
        <taxon>Bacillati</taxon>
        <taxon>Actinomycetota</taxon>
        <taxon>Actinomycetes</taxon>
        <taxon>Mycobacteriales</taxon>
        <taxon>Corynebacteriaceae</taxon>
        <taxon>Corynebacterium</taxon>
    </lineage>
</organism>
<dbReference type="EMBL" id="JBHSQE010000007">
    <property type="protein sequence ID" value="MFC6146819.1"/>
    <property type="molecule type" value="Genomic_DNA"/>
</dbReference>